<sequence length="123" mass="12864">MTTLTYADTTVLVIGDLGGAISTPDDATAILEEAFAAHAAVVAIPVERFDALFFDLSTGIAAEFLQKFATYVIAVAIVGDLTETIAQSAALSAFVVESNAGNQVWFVPEVSSIEALVGRLDPR</sequence>
<feature type="domain" description="DUF4180" evidence="1">
    <location>
        <begin position="8"/>
        <end position="114"/>
    </location>
</feature>
<keyword evidence="3" id="KW-1185">Reference proteome</keyword>
<evidence type="ECO:0000313" key="2">
    <source>
        <dbReference type="EMBL" id="RUR03316.1"/>
    </source>
</evidence>
<dbReference type="InterPro" id="IPR025438">
    <property type="entry name" value="DUF4180"/>
</dbReference>
<accession>A0A3S0Y2N0</accession>
<evidence type="ECO:0000259" key="1">
    <source>
        <dbReference type="Pfam" id="PF13788"/>
    </source>
</evidence>
<dbReference type="AlphaFoldDB" id="A0A3S0Y2N0"/>
<comment type="caution">
    <text evidence="2">The sequence shown here is derived from an EMBL/GenBank/DDBJ whole genome shotgun (WGS) entry which is preliminary data.</text>
</comment>
<protein>
    <submittedName>
        <fullName evidence="2">DUF4180 domain-containing protein</fullName>
    </submittedName>
</protein>
<organism evidence="2 3">
    <name type="scientific">Labedella endophytica</name>
    <dbReference type="NCBI Taxonomy" id="1523160"/>
    <lineage>
        <taxon>Bacteria</taxon>
        <taxon>Bacillati</taxon>
        <taxon>Actinomycetota</taxon>
        <taxon>Actinomycetes</taxon>
        <taxon>Micrococcales</taxon>
        <taxon>Microbacteriaceae</taxon>
        <taxon>Labedella</taxon>
    </lineage>
</organism>
<dbReference type="Proteomes" id="UP000274909">
    <property type="component" value="Unassembled WGS sequence"/>
</dbReference>
<reference evidence="2 3" key="1">
    <citation type="submission" date="2018-12" db="EMBL/GenBank/DDBJ databases">
        <authorList>
            <person name="Li F."/>
        </authorList>
    </citation>
    <scope>NUCLEOTIDE SEQUENCE [LARGE SCALE GENOMIC DNA]</scope>
    <source>
        <strain evidence="2 3">EGI 6500705</strain>
    </source>
</reference>
<dbReference type="EMBL" id="RZGZ01000001">
    <property type="protein sequence ID" value="RUR03316.1"/>
    <property type="molecule type" value="Genomic_DNA"/>
</dbReference>
<proteinExistence type="predicted"/>
<name>A0A3S0Y2N0_9MICO</name>
<dbReference type="Pfam" id="PF13788">
    <property type="entry name" value="DUF4180"/>
    <property type="match status" value="1"/>
</dbReference>
<gene>
    <name evidence="2" type="ORF">ELQ94_01835</name>
</gene>
<dbReference type="RefSeq" id="WP_127046584.1">
    <property type="nucleotide sequence ID" value="NZ_RZGZ01000001.1"/>
</dbReference>
<dbReference type="OrthoDB" id="8595425at2"/>
<evidence type="ECO:0000313" key="3">
    <source>
        <dbReference type="Proteomes" id="UP000274909"/>
    </source>
</evidence>